<dbReference type="AlphaFoldDB" id="Q1K028"/>
<protein>
    <submittedName>
        <fullName evidence="1">Uncharacterized protein</fullName>
    </submittedName>
</protein>
<accession>Q1K028</accession>
<organism evidence="1 2">
    <name type="scientific">Desulfuromonas acetoxidans (strain DSM 684 / 11070)</name>
    <dbReference type="NCBI Taxonomy" id="281689"/>
    <lineage>
        <taxon>Bacteria</taxon>
        <taxon>Pseudomonadati</taxon>
        <taxon>Thermodesulfobacteriota</taxon>
        <taxon>Desulfuromonadia</taxon>
        <taxon>Desulfuromonadales</taxon>
        <taxon>Desulfuromonadaceae</taxon>
        <taxon>Desulfuromonas</taxon>
    </lineage>
</organism>
<dbReference type="Proteomes" id="UP000005695">
    <property type="component" value="Unassembled WGS sequence"/>
</dbReference>
<reference evidence="1" key="2">
    <citation type="submission" date="2006-05" db="EMBL/GenBank/DDBJ databases">
        <title>Sequencing of the draft genome and assembly of Desulfuromonas acetoxidans DSM 684.</title>
        <authorList>
            <consortium name="US DOE Joint Genome Institute (JGI-PGF)"/>
            <person name="Copeland A."/>
            <person name="Lucas S."/>
            <person name="Lapidus A."/>
            <person name="Barry K."/>
            <person name="Detter J.C."/>
            <person name="Glavina del Rio T."/>
            <person name="Hammon N."/>
            <person name="Israni S."/>
            <person name="Dalin E."/>
            <person name="Tice H."/>
            <person name="Bruce D."/>
            <person name="Pitluck S."/>
            <person name="Richardson P."/>
        </authorList>
    </citation>
    <scope>NUCLEOTIDE SEQUENCE [LARGE SCALE GENOMIC DNA]</scope>
    <source>
        <strain evidence="1">DSM 684</strain>
    </source>
</reference>
<name>Q1K028_DESA6</name>
<evidence type="ECO:0000313" key="1">
    <source>
        <dbReference type="EMBL" id="EAT15714.1"/>
    </source>
</evidence>
<proteinExistence type="predicted"/>
<reference evidence="1" key="1">
    <citation type="submission" date="2006-05" db="EMBL/GenBank/DDBJ databases">
        <title>Annotation of the draft genome assembly of Desulfuromonas acetoxidans DSM 684.</title>
        <authorList>
            <consortium name="US DOE Joint Genome Institute (JGI-ORNL)"/>
            <person name="Larimer F."/>
            <person name="Land M."/>
            <person name="Hauser L."/>
        </authorList>
    </citation>
    <scope>NUCLEOTIDE SEQUENCE [LARGE SCALE GENOMIC DNA]</scope>
    <source>
        <strain evidence="1">DSM 684</strain>
    </source>
</reference>
<keyword evidence="2" id="KW-1185">Reference proteome</keyword>
<comment type="caution">
    <text evidence="1">The sequence shown here is derived from an EMBL/GenBank/DDBJ whole genome shotgun (WGS) entry which is preliminary data.</text>
</comment>
<evidence type="ECO:0000313" key="2">
    <source>
        <dbReference type="Proteomes" id="UP000005695"/>
    </source>
</evidence>
<gene>
    <name evidence="1" type="ORF">Dace_2414</name>
</gene>
<dbReference type="EMBL" id="AAEW02000008">
    <property type="protein sequence ID" value="EAT15714.1"/>
    <property type="molecule type" value="Genomic_DNA"/>
</dbReference>
<sequence length="286" mass="31858">MGLPRLSAFLWEERGMVKIFGLGLLALQLFIVPLAWADSLVDIPKGTVFELLEELEIPANRDFALLGQSALDEAFNSTGQILNDQTGRPLNAPGNLASATGYLTFYRYYNRLFESYEATYLNCLERHRIYARMPGSVPSTAVVVQQGHGNVAIVNQGRSHSDEIYSAIGENSCIPPNHTVAALVMDRKKAQGGGFFAEGYRFKVRDVRWRSGRYYHVVTITFDHKIVQGLVVVTTHDPETIPMSALSGEHSTAEGFWASVGESLVDMTRIGGDYFSIELPEKHYYE</sequence>